<gene>
    <name evidence="1" type="ORF">T01_1251</name>
</gene>
<dbReference type="OrthoDB" id="5929847at2759"/>
<name>A0A0V1B2K3_TRISP</name>
<dbReference type="InParanoid" id="A0A0V1B2K3"/>
<reference evidence="1 2" key="1">
    <citation type="submission" date="2015-01" db="EMBL/GenBank/DDBJ databases">
        <title>Evolution of Trichinella species and genotypes.</title>
        <authorList>
            <person name="Korhonen P.K."/>
            <person name="Edoardo P."/>
            <person name="Giuseppe L.R."/>
            <person name="Gasser R.B."/>
        </authorList>
    </citation>
    <scope>NUCLEOTIDE SEQUENCE [LARGE SCALE GENOMIC DNA]</scope>
    <source>
        <strain evidence="1">ISS3</strain>
    </source>
</reference>
<evidence type="ECO:0000313" key="1">
    <source>
        <dbReference type="EMBL" id="KRY31177.1"/>
    </source>
</evidence>
<proteinExistence type="predicted"/>
<organism evidence="1 2">
    <name type="scientific">Trichinella spiralis</name>
    <name type="common">Trichina worm</name>
    <dbReference type="NCBI Taxonomy" id="6334"/>
    <lineage>
        <taxon>Eukaryota</taxon>
        <taxon>Metazoa</taxon>
        <taxon>Ecdysozoa</taxon>
        <taxon>Nematoda</taxon>
        <taxon>Enoplea</taxon>
        <taxon>Dorylaimia</taxon>
        <taxon>Trichinellida</taxon>
        <taxon>Trichinellidae</taxon>
        <taxon>Trichinella</taxon>
    </lineage>
</organism>
<accession>A0A0V1B2K3</accession>
<dbReference type="EMBL" id="JYDH01000124">
    <property type="protein sequence ID" value="KRY31177.1"/>
    <property type="molecule type" value="Genomic_DNA"/>
</dbReference>
<sequence>MPRGSKTDVRIDKTSDRVLAFSPWRRHANVRLSCSQSHATPKAFTFGNWMLSIPASSFFHWPRFDNLSGIRNPLAELKTSFSKGAIAASFLFTASLKAKFATAGEHVAPKTCLWLTYTSGSLSTLLVHRNANISESAGGTATWLNISLTSAFTAMRPHLNRTRTPNNDVMRFGPVFKRLLRDTPPLRAAASSTRRHLSALSGWNTAKCGRNQ</sequence>
<dbReference type="Proteomes" id="UP000054776">
    <property type="component" value="Unassembled WGS sequence"/>
</dbReference>
<protein>
    <submittedName>
        <fullName evidence="1">Uncharacterized protein</fullName>
    </submittedName>
</protein>
<dbReference type="AlphaFoldDB" id="A0A0V1B2K3"/>
<keyword evidence="2" id="KW-1185">Reference proteome</keyword>
<evidence type="ECO:0000313" key="2">
    <source>
        <dbReference type="Proteomes" id="UP000054776"/>
    </source>
</evidence>
<comment type="caution">
    <text evidence="1">The sequence shown here is derived from an EMBL/GenBank/DDBJ whole genome shotgun (WGS) entry which is preliminary data.</text>
</comment>